<evidence type="ECO:0000256" key="1">
    <source>
        <dbReference type="SAM" id="SignalP"/>
    </source>
</evidence>
<evidence type="ECO:0000259" key="2">
    <source>
        <dbReference type="Pfam" id="PF01433"/>
    </source>
</evidence>
<protein>
    <submittedName>
        <fullName evidence="3">Aminopeptidase N</fullName>
    </submittedName>
</protein>
<dbReference type="KEGG" id="ial:IALB_1908"/>
<dbReference type="SUPFAM" id="SSF55486">
    <property type="entry name" value="Metalloproteases ('zincins'), catalytic domain"/>
    <property type="match status" value="1"/>
</dbReference>
<dbReference type="eggNOG" id="COG0308">
    <property type="taxonomic scope" value="Bacteria"/>
</dbReference>
<evidence type="ECO:0000313" key="3">
    <source>
        <dbReference type="EMBL" id="AFH49614.1"/>
    </source>
</evidence>
<keyword evidence="4" id="KW-1185">Reference proteome</keyword>
<sequence length="626" mass="72648">MKTKILFTLLFFFSIASLSQTNYYIPRNVLKAYEKGTRSFDGKPGKNYWQNSSDYKIQVSVNPKTRILSGKEFITYYNNSPDTLSEIVIRLYPNISKPSSKRDFNVSEDALTEGVKISSISFNKSNLNPDDKNIFKYNGTNLRVILKDKIEPASKSEIEIEWSFEIPKTNYARMGTYDSTSFFIAYWYPQMAVYDDIDGWDYNEYTGYTEMYNDFSNFEVDINVPNGFHIWSTGLWQNPDEILSNEYLKRYEQAKQSNEVIRIFTSDDLKNPNRYKTTSETHTFKFKADKVPDFAFGMSDHYLWDAVSYLTPANKRVYIAAAYKESSQDFIDVAYFAKETIKYFSEELPAIPFPYPSCTVWNGSGGMEYPMIVNNGSSQSKEGTVGVTSHEIAHQYMPFYMGINERKYAFMDEGWAVMLPFDFQERMTEGAMPRERNVFGFEYVAGNEMEMPLIVPSNLLSGYSYRVSAYSRPGLAYDFLRDFLGKEKFLKALHLYMERWNGKHPIPWDFYSSFNEAAGEDLSWYWKPWFFEFGFPDLGIKSYELRNGNLKLEVEKIGNIPIPIKVTMMNDDQSVKELYYTADVWKTGNKTFKISVDNVKGVNKIVLGSSKIPDSNRDNNEILIKK</sequence>
<name>I0AKV7_IGNAJ</name>
<dbReference type="InterPro" id="IPR027268">
    <property type="entry name" value="Peptidase_M4/M1_CTD_sf"/>
</dbReference>
<dbReference type="InterPro" id="IPR014782">
    <property type="entry name" value="Peptidase_M1_dom"/>
</dbReference>
<feature type="signal peptide" evidence="1">
    <location>
        <begin position="1"/>
        <end position="19"/>
    </location>
</feature>
<dbReference type="GO" id="GO:0008237">
    <property type="term" value="F:metallopeptidase activity"/>
    <property type="evidence" value="ECO:0007669"/>
    <property type="project" value="InterPro"/>
</dbReference>
<gene>
    <name evidence="3" type="ordered locus">IALB_1908</name>
</gene>
<dbReference type="GO" id="GO:0008270">
    <property type="term" value="F:zinc ion binding"/>
    <property type="evidence" value="ECO:0007669"/>
    <property type="project" value="InterPro"/>
</dbReference>
<dbReference type="STRING" id="945713.IALB_1908"/>
<feature type="domain" description="Peptidase M1 membrane alanine aminopeptidase" evidence="2">
    <location>
        <begin position="375"/>
        <end position="529"/>
    </location>
</feature>
<dbReference type="Gene3D" id="1.10.390.10">
    <property type="entry name" value="Neutral Protease Domain 2"/>
    <property type="match status" value="1"/>
</dbReference>
<dbReference type="PATRIC" id="fig|945713.3.peg.1914"/>
<keyword evidence="3" id="KW-0031">Aminopeptidase</keyword>
<dbReference type="GO" id="GO:0004177">
    <property type="term" value="F:aminopeptidase activity"/>
    <property type="evidence" value="ECO:0007669"/>
    <property type="project" value="UniProtKB-KW"/>
</dbReference>
<keyword evidence="1" id="KW-0732">Signal</keyword>
<organism evidence="3 4">
    <name type="scientific">Ignavibacterium album (strain DSM 19864 / JCM 16511 / NBRC 101810 / Mat9-16)</name>
    <dbReference type="NCBI Taxonomy" id="945713"/>
    <lineage>
        <taxon>Bacteria</taxon>
        <taxon>Pseudomonadati</taxon>
        <taxon>Ignavibacteriota</taxon>
        <taxon>Ignavibacteria</taxon>
        <taxon>Ignavibacteriales</taxon>
        <taxon>Ignavibacteriaceae</taxon>
        <taxon>Ignavibacterium</taxon>
    </lineage>
</organism>
<reference evidence="3 4" key="1">
    <citation type="journal article" date="2012" name="Front. Microbiol.">
        <title>Complete genome of Ignavibacterium album, a metabolically versatile, flagellated, facultative anaerobe from the phylum Chlorobi.</title>
        <authorList>
            <person name="Liu Z."/>
            <person name="Frigaard N.-U."/>
            <person name="Vogl K."/>
            <person name="Iino T."/>
            <person name="Ohkuma M."/>
            <person name="Overmann J."/>
            <person name="Bryant D.A."/>
        </authorList>
    </citation>
    <scope>NUCLEOTIDE SEQUENCE [LARGE SCALE GENOMIC DNA]</scope>
    <source>
        <strain evidence="4">DSM 19864 / JCM 16511 / NBRC 101810 / Mat9-16</strain>
    </source>
</reference>
<dbReference type="Proteomes" id="UP000007394">
    <property type="component" value="Chromosome"/>
</dbReference>
<dbReference type="Pfam" id="PF01433">
    <property type="entry name" value="Peptidase_M1"/>
    <property type="match status" value="1"/>
</dbReference>
<dbReference type="EMBL" id="CP003418">
    <property type="protein sequence ID" value="AFH49614.1"/>
    <property type="molecule type" value="Genomic_DNA"/>
</dbReference>
<dbReference type="OrthoDB" id="9814383at2"/>
<dbReference type="AlphaFoldDB" id="I0AKV7"/>
<proteinExistence type="predicted"/>
<accession>I0AKV7</accession>
<feature type="chain" id="PRO_5003623860" evidence="1">
    <location>
        <begin position="20"/>
        <end position="626"/>
    </location>
</feature>
<keyword evidence="3" id="KW-0645">Protease</keyword>
<dbReference type="HOGENOM" id="CLU_015077_0_0_10"/>
<keyword evidence="3" id="KW-0378">Hydrolase</keyword>
<dbReference type="CDD" id="cd09604">
    <property type="entry name" value="M1_APN_like"/>
    <property type="match status" value="1"/>
</dbReference>
<dbReference type="RefSeq" id="WP_014560763.1">
    <property type="nucleotide sequence ID" value="NC_017464.1"/>
</dbReference>
<evidence type="ECO:0000313" key="4">
    <source>
        <dbReference type="Proteomes" id="UP000007394"/>
    </source>
</evidence>